<dbReference type="PANTHER" id="PTHR43744:SF12">
    <property type="entry name" value="ABC TRANSPORTER PERMEASE PROTEIN MG189-RELATED"/>
    <property type="match status" value="1"/>
</dbReference>
<evidence type="ECO:0000256" key="5">
    <source>
        <dbReference type="ARBA" id="ARBA00022989"/>
    </source>
</evidence>
<evidence type="ECO:0000256" key="1">
    <source>
        <dbReference type="ARBA" id="ARBA00004651"/>
    </source>
</evidence>
<feature type="transmembrane region" description="Helical" evidence="7">
    <location>
        <begin position="254"/>
        <end position="275"/>
    </location>
</feature>
<evidence type="ECO:0000256" key="6">
    <source>
        <dbReference type="ARBA" id="ARBA00023136"/>
    </source>
</evidence>
<dbReference type="InterPro" id="IPR000515">
    <property type="entry name" value="MetI-like"/>
</dbReference>
<sequence length="456" mass="50805">MTESALESRVEQAAVRRRQAASLIILYGILLAVATVLMGTFMFALLASLKRDPLEQPFRLAFEQIHPANWVVAWRLGRQGSGDAFWGGFGPSGDVTFELTYAAPADVELVEPAIEVPRRRPGTGMAAAVYRDFAADHIVDWTIEHAALEPFEVEVDGVVTPWQRATWTIRFRHDNEGPRIERVPLTAEAPLSQTLVDATLPPTRIERRGRVASWENITPGSLGYVFNNYRRVIKESVDLNTGNSLFVSWFKNSFFIAAGRVILTLVFATMAGYALARLRFPGNRALFMLLLVSMMIPVQVTFISNYLVIRDINLLNTPWAVIMVTIVSAQVLIMKQFFQSIPKEIEEAALMDGAGYWTTFYRIVLPMSRPALVTVTIMAFQGAWNDFFWPLVLINSPASAFTLPVGLLSLRNAYGGAGDWSLILAGAFMSTVPVLIMFMLFQRYIVDNPIASGSKE</sequence>
<feature type="transmembrane region" description="Helical" evidence="7">
    <location>
        <begin position="319"/>
        <end position="338"/>
    </location>
</feature>
<keyword evidence="6 7" id="KW-0472">Membrane</keyword>
<protein>
    <submittedName>
        <fullName evidence="9">Carbohydrate ABC transporter permease</fullName>
    </submittedName>
</protein>
<dbReference type="PANTHER" id="PTHR43744">
    <property type="entry name" value="ABC TRANSPORTER PERMEASE PROTEIN MG189-RELATED-RELATED"/>
    <property type="match status" value="1"/>
</dbReference>
<dbReference type="GO" id="GO:0005886">
    <property type="term" value="C:plasma membrane"/>
    <property type="evidence" value="ECO:0007669"/>
    <property type="project" value="UniProtKB-SubCell"/>
</dbReference>
<dbReference type="AlphaFoldDB" id="A0AB38YFD8"/>
<comment type="subcellular location">
    <subcellularLocation>
        <location evidence="1 7">Cell membrane</location>
        <topology evidence="1 7">Multi-pass membrane protein</topology>
    </subcellularLocation>
</comment>
<keyword evidence="3" id="KW-1003">Cell membrane</keyword>
<evidence type="ECO:0000259" key="8">
    <source>
        <dbReference type="PROSITE" id="PS50928"/>
    </source>
</evidence>
<evidence type="ECO:0000256" key="7">
    <source>
        <dbReference type="RuleBase" id="RU363032"/>
    </source>
</evidence>
<feature type="domain" description="ABC transmembrane type-1" evidence="8">
    <location>
        <begin position="250"/>
        <end position="441"/>
    </location>
</feature>
<feature type="transmembrane region" description="Helical" evidence="7">
    <location>
        <begin position="422"/>
        <end position="441"/>
    </location>
</feature>
<accession>A0AB38YFD8</accession>
<evidence type="ECO:0000313" key="9">
    <source>
        <dbReference type="EMBL" id="WLD57570.1"/>
    </source>
</evidence>
<proteinExistence type="inferred from homology"/>
<evidence type="ECO:0000256" key="4">
    <source>
        <dbReference type="ARBA" id="ARBA00022692"/>
    </source>
</evidence>
<dbReference type="CDD" id="cd06261">
    <property type="entry name" value="TM_PBP2"/>
    <property type="match status" value="1"/>
</dbReference>
<reference evidence="9" key="1">
    <citation type="submission" date="2022-07" db="EMBL/GenBank/DDBJ databases">
        <title>Complete genome sequence of Salinispirillum sp. LH10-3-1 capable of multiple carbohydrate inversion isolated from a soda lake.</title>
        <authorList>
            <person name="Liu J."/>
            <person name="Zhai Y."/>
            <person name="Zhang H."/>
            <person name="Yang H."/>
            <person name="Qu J."/>
            <person name="Li J."/>
        </authorList>
    </citation>
    <scope>NUCLEOTIDE SEQUENCE</scope>
    <source>
        <strain evidence="9">LH 10-3-1</strain>
    </source>
</reference>
<dbReference type="SUPFAM" id="SSF161098">
    <property type="entry name" value="MetI-like"/>
    <property type="match status" value="1"/>
</dbReference>
<name>A0AB38YFD8_9GAMM</name>
<dbReference type="InterPro" id="IPR035906">
    <property type="entry name" value="MetI-like_sf"/>
</dbReference>
<feature type="transmembrane region" description="Helical" evidence="7">
    <location>
        <begin position="21"/>
        <end position="49"/>
    </location>
</feature>
<dbReference type="EMBL" id="CP101717">
    <property type="protein sequence ID" value="WLD57570.1"/>
    <property type="molecule type" value="Genomic_DNA"/>
</dbReference>
<organism evidence="9">
    <name type="scientific">Salinispirillum sp. LH 10-3-1</name>
    <dbReference type="NCBI Taxonomy" id="2952525"/>
    <lineage>
        <taxon>Bacteria</taxon>
        <taxon>Pseudomonadati</taxon>
        <taxon>Pseudomonadota</taxon>
        <taxon>Gammaproteobacteria</taxon>
        <taxon>Oceanospirillales</taxon>
        <taxon>Saccharospirillaceae</taxon>
        <taxon>Salinispirillum</taxon>
    </lineage>
</organism>
<dbReference type="GO" id="GO:0055085">
    <property type="term" value="P:transmembrane transport"/>
    <property type="evidence" value="ECO:0007669"/>
    <property type="project" value="InterPro"/>
</dbReference>
<feature type="transmembrane region" description="Helical" evidence="7">
    <location>
        <begin position="387"/>
        <end position="410"/>
    </location>
</feature>
<keyword evidence="4 7" id="KW-0812">Transmembrane</keyword>
<evidence type="ECO:0000256" key="2">
    <source>
        <dbReference type="ARBA" id="ARBA00022448"/>
    </source>
</evidence>
<dbReference type="PROSITE" id="PS50928">
    <property type="entry name" value="ABC_TM1"/>
    <property type="match status" value="1"/>
</dbReference>
<keyword evidence="2 7" id="KW-0813">Transport</keyword>
<keyword evidence="5 7" id="KW-1133">Transmembrane helix</keyword>
<dbReference type="Pfam" id="PF00528">
    <property type="entry name" value="BPD_transp_1"/>
    <property type="match status" value="1"/>
</dbReference>
<dbReference type="RefSeq" id="WP_304994855.1">
    <property type="nucleotide sequence ID" value="NZ_CP101717.1"/>
</dbReference>
<comment type="similarity">
    <text evidence="7">Belongs to the binding-protein-dependent transport system permease family.</text>
</comment>
<feature type="transmembrane region" description="Helical" evidence="7">
    <location>
        <begin position="287"/>
        <end position="307"/>
    </location>
</feature>
<gene>
    <name evidence="9" type="ORF">NFC81_12735</name>
</gene>
<dbReference type="Gene3D" id="1.10.3720.10">
    <property type="entry name" value="MetI-like"/>
    <property type="match status" value="1"/>
</dbReference>
<evidence type="ECO:0000256" key="3">
    <source>
        <dbReference type="ARBA" id="ARBA00022475"/>
    </source>
</evidence>